<feature type="compositionally biased region" description="Basic and acidic residues" evidence="1">
    <location>
        <begin position="163"/>
        <end position="184"/>
    </location>
</feature>
<protein>
    <submittedName>
        <fullName evidence="2">Uncharacterized protein</fullName>
    </submittedName>
</protein>
<evidence type="ECO:0000256" key="1">
    <source>
        <dbReference type="SAM" id="MobiDB-lite"/>
    </source>
</evidence>
<proteinExistence type="predicted"/>
<accession>A0A645E833</accession>
<name>A0A645E833_9ZZZZ</name>
<dbReference type="AlphaFoldDB" id="A0A645E833"/>
<feature type="region of interest" description="Disordered" evidence="1">
    <location>
        <begin position="99"/>
        <end position="220"/>
    </location>
</feature>
<feature type="region of interest" description="Disordered" evidence="1">
    <location>
        <begin position="1"/>
        <end position="54"/>
    </location>
</feature>
<organism evidence="2">
    <name type="scientific">bioreactor metagenome</name>
    <dbReference type="NCBI Taxonomy" id="1076179"/>
    <lineage>
        <taxon>unclassified sequences</taxon>
        <taxon>metagenomes</taxon>
        <taxon>ecological metagenomes</taxon>
    </lineage>
</organism>
<comment type="caution">
    <text evidence="2">The sequence shown here is derived from an EMBL/GenBank/DDBJ whole genome shotgun (WGS) entry which is preliminary data.</text>
</comment>
<gene>
    <name evidence="2" type="ORF">SDC9_144561</name>
</gene>
<dbReference type="EMBL" id="VSSQ01043675">
    <property type="protein sequence ID" value="MPM97388.1"/>
    <property type="molecule type" value="Genomic_DNA"/>
</dbReference>
<sequence length="244" mass="26558">MERRKRHRTDRAGLRSERRRVPLDLRDAAGERRDHRSAALSVRKPERNGTARAAGDDRIAAAAHGAGIPAGLRHAQTSALQPGIPGLAGGDCDRAVLPERQADRSAPIRGDGYGQTSGARNVAAGNSRRRRQGVRSGCRLGADAGNPSSERERPGILRFPLASRHDCPDRARRSVSRRSGDSVERAGGSLAPHRSRLGRGESLSVQPGQGRRPRQSALRPRLLARGFPATRHRLVQQRRRQALV</sequence>
<evidence type="ECO:0000313" key="2">
    <source>
        <dbReference type="EMBL" id="MPM97388.1"/>
    </source>
</evidence>
<reference evidence="2" key="1">
    <citation type="submission" date="2019-08" db="EMBL/GenBank/DDBJ databases">
        <authorList>
            <person name="Kucharzyk K."/>
            <person name="Murdoch R.W."/>
            <person name="Higgins S."/>
            <person name="Loffler F."/>
        </authorList>
    </citation>
    <scope>NUCLEOTIDE SEQUENCE</scope>
</reference>
<feature type="compositionally biased region" description="Basic and acidic residues" evidence="1">
    <location>
        <begin position="10"/>
        <end position="54"/>
    </location>
</feature>